<dbReference type="KEGG" id="gms:SOIL9_70680"/>
<reference evidence="2 3" key="1">
    <citation type="submission" date="2019-05" db="EMBL/GenBank/DDBJ databases">
        <authorList>
            <consortium name="Science for Life Laboratories"/>
        </authorList>
    </citation>
    <scope>NUCLEOTIDE SEQUENCE [LARGE SCALE GENOMIC DNA]</scope>
    <source>
        <strain evidence="2">Soil9</strain>
    </source>
</reference>
<dbReference type="AlphaFoldDB" id="A0A6P2DL38"/>
<evidence type="ECO:0000256" key="1">
    <source>
        <dbReference type="SAM" id="MobiDB-lite"/>
    </source>
</evidence>
<dbReference type="EMBL" id="LR593886">
    <property type="protein sequence ID" value="VTS03782.1"/>
    <property type="molecule type" value="Genomic_DNA"/>
</dbReference>
<dbReference type="Gene3D" id="1.25.40.10">
    <property type="entry name" value="Tetratricopeptide repeat domain"/>
    <property type="match status" value="1"/>
</dbReference>
<organism evidence="2 3">
    <name type="scientific">Gemmata massiliana</name>
    <dbReference type="NCBI Taxonomy" id="1210884"/>
    <lineage>
        <taxon>Bacteria</taxon>
        <taxon>Pseudomonadati</taxon>
        <taxon>Planctomycetota</taxon>
        <taxon>Planctomycetia</taxon>
        <taxon>Gemmatales</taxon>
        <taxon>Gemmataceae</taxon>
        <taxon>Gemmata</taxon>
    </lineage>
</organism>
<gene>
    <name evidence="2" type="ORF">SOIL9_70680</name>
</gene>
<proteinExistence type="predicted"/>
<name>A0A6P2DL38_9BACT</name>
<feature type="region of interest" description="Disordered" evidence="1">
    <location>
        <begin position="189"/>
        <end position="215"/>
    </location>
</feature>
<protein>
    <submittedName>
        <fullName evidence="2">Tpr repeat-containing protein: Uncharacterized protein</fullName>
    </submittedName>
</protein>
<dbReference type="Proteomes" id="UP000464178">
    <property type="component" value="Chromosome"/>
</dbReference>
<dbReference type="SUPFAM" id="SSF48452">
    <property type="entry name" value="TPR-like"/>
    <property type="match status" value="1"/>
</dbReference>
<sequence length="359" mass="39052">MSNGMHFVQYFNIEKMGRFPNGADALLTTRMGVYSKLAAVQQAQGGTVFVISGFGKPKTYVLWEAFTIEDIVKQDEQFVVSGAGRVLLPPAVLSGKGFEKFKSACANFVGFRKIDDQKYTETLQQLTDANAKARLAPACEQFCDELVKAFPKMGDAYYYRAHTRLHLGNAAGAKTDYEQAIKLGTNFPDEARAGIAGPPPASQSGDQKSTPEKSTGGIAAQVVAKGVFAVKAPVGVSEVAWRGVLQRRGAEDFRQKVLTAYDNKCAVSSADAEAVIEVALIDPEGPNELKNAIPLRADLRTLFDLNLLRVHPKTRKVFLADAVQNGSYARLWARTLRAPTSKDAAPDFAALQKRWNSAK</sequence>
<keyword evidence="3" id="KW-1185">Reference proteome</keyword>
<dbReference type="InterPro" id="IPR011990">
    <property type="entry name" value="TPR-like_helical_dom_sf"/>
</dbReference>
<evidence type="ECO:0000313" key="2">
    <source>
        <dbReference type="EMBL" id="VTS03782.1"/>
    </source>
</evidence>
<dbReference type="RefSeq" id="WP_162673134.1">
    <property type="nucleotide sequence ID" value="NZ_LR593886.1"/>
</dbReference>
<evidence type="ECO:0000313" key="3">
    <source>
        <dbReference type="Proteomes" id="UP000464178"/>
    </source>
</evidence>
<accession>A0A6P2DL38</accession>